<dbReference type="GO" id="GO:0005886">
    <property type="term" value="C:plasma membrane"/>
    <property type="evidence" value="ECO:0007669"/>
    <property type="project" value="TreeGrafter"/>
</dbReference>
<dbReference type="VEuPathDB" id="VectorBase:LOC119173844"/>
<dbReference type="Proteomes" id="UP000821866">
    <property type="component" value="Chromosome 7"/>
</dbReference>
<dbReference type="SUPFAM" id="SSF101912">
    <property type="entry name" value="Sema domain"/>
    <property type="match status" value="1"/>
</dbReference>
<keyword evidence="5" id="KW-0472">Membrane</keyword>
<dbReference type="Pfam" id="PF01403">
    <property type="entry name" value="Sema"/>
    <property type="match status" value="1"/>
</dbReference>
<feature type="signal peptide" evidence="7">
    <location>
        <begin position="1"/>
        <end position="25"/>
    </location>
</feature>
<dbReference type="InterPro" id="IPR014756">
    <property type="entry name" value="Ig_E-set"/>
</dbReference>
<dbReference type="InterPro" id="IPR001627">
    <property type="entry name" value="Semap_dom"/>
</dbReference>
<dbReference type="SMART" id="SM00429">
    <property type="entry name" value="IPT"/>
    <property type="match status" value="1"/>
</dbReference>
<gene>
    <name evidence="9" type="ORF">HPB51_015331</name>
</gene>
<organism evidence="9 10">
    <name type="scientific">Rhipicephalus microplus</name>
    <name type="common">Cattle tick</name>
    <name type="synonym">Boophilus microplus</name>
    <dbReference type="NCBI Taxonomy" id="6941"/>
    <lineage>
        <taxon>Eukaryota</taxon>
        <taxon>Metazoa</taxon>
        <taxon>Ecdysozoa</taxon>
        <taxon>Arthropoda</taxon>
        <taxon>Chelicerata</taxon>
        <taxon>Arachnida</taxon>
        <taxon>Acari</taxon>
        <taxon>Parasitiformes</taxon>
        <taxon>Ixodida</taxon>
        <taxon>Ixodoidea</taxon>
        <taxon>Ixodidae</taxon>
        <taxon>Rhipicephalinae</taxon>
        <taxon>Rhipicephalus</taxon>
        <taxon>Boophilus</taxon>
    </lineage>
</organism>
<comment type="caution">
    <text evidence="9">The sequence shown here is derived from an EMBL/GenBank/DDBJ whole genome shotgun (WGS) entry which is preliminary data.</text>
</comment>
<evidence type="ECO:0000256" key="2">
    <source>
        <dbReference type="ARBA" id="ARBA00022692"/>
    </source>
</evidence>
<evidence type="ECO:0000256" key="4">
    <source>
        <dbReference type="ARBA" id="ARBA00022737"/>
    </source>
</evidence>
<evidence type="ECO:0000256" key="1">
    <source>
        <dbReference type="ARBA" id="ARBA00004167"/>
    </source>
</evidence>
<dbReference type="SUPFAM" id="SSF81296">
    <property type="entry name" value="E set domains"/>
    <property type="match status" value="1"/>
</dbReference>
<dbReference type="Gene3D" id="2.60.40.10">
    <property type="entry name" value="Immunoglobulins"/>
    <property type="match status" value="1"/>
</dbReference>
<accession>A0A9J6DGT6</accession>
<evidence type="ECO:0000256" key="5">
    <source>
        <dbReference type="ARBA" id="ARBA00022989"/>
    </source>
</evidence>
<dbReference type="InterPro" id="IPR015943">
    <property type="entry name" value="WD40/YVTN_repeat-like_dom_sf"/>
</dbReference>
<dbReference type="InterPro" id="IPR013783">
    <property type="entry name" value="Ig-like_fold"/>
</dbReference>
<evidence type="ECO:0000256" key="3">
    <source>
        <dbReference type="ARBA" id="ARBA00022729"/>
    </source>
</evidence>
<protein>
    <recommendedName>
        <fullName evidence="8">Sema domain-containing protein</fullName>
    </recommendedName>
</protein>
<feature type="domain" description="Sema" evidence="8">
    <location>
        <begin position="15"/>
        <end position="490"/>
    </location>
</feature>
<dbReference type="InterPro" id="IPR002909">
    <property type="entry name" value="IPT_dom"/>
</dbReference>
<dbReference type="InterPro" id="IPR036352">
    <property type="entry name" value="Semap_dom_sf"/>
</dbReference>
<comment type="caution">
    <text evidence="6">Lacks conserved residue(s) required for the propagation of feature annotation.</text>
</comment>
<evidence type="ECO:0000256" key="7">
    <source>
        <dbReference type="SAM" id="SignalP"/>
    </source>
</evidence>
<evidence type="ECO:0000313" key="9">
    <source>
        <dbReference type="EMBL" id="KAH8021341.1"/>
    </source>
</evidence>
<dbReference type="Gene3D" id="2.130.10.10">
    <property type="entry name" value="YVTN repeat-like/Quinoprotein amine dehydrogenase"/>
    <property type="match status" value="1"/>
</dbReference>
<dbReference type="GO" id="GO:0017154">
    <property type="term" value="F:semaphorin receptor activity"/>
    <property type="evidence" value="ECO:0007669"/>
    <property type="project" value="InterPro"/>
</dbReference>
<dbReference type="PROSITE" id="PS51004">
    <property type="entry name" value="SEMA"/>
    <property type="match status" value="1"/>
</dbReference>
<keyword evidence="10" id="KW-1185">Reference proteome</keyword>
<dbReference type="AlphaFoldDB" id="A0A9J6DGT6"/>
<sequence>MEQRRNLGHLLAVTLLTLNLTNVLTSEAGIAIETFQTLVGPAQNILYLKLSQHEGVVIVSVRNALYALSPGGLSVRAVYRTGPENDSLMCPPYPLPCSHNRNLTDNISRILLQVGAEPLVLACGVTSQGMCSIHDPLQDLKLTSSMEKKVPDNYVASKRNTVAFFAKRNDGRNVLFAAAVSDGRPPQYRLFPLSARVLNSSGSFRLLSHAGAASVGFTNKPRASETLRFVYGFSHNGFAYFVEVRKVLVWSRYSFETRLVRVCENDEPSFRTYVDVPIICPRHSDGLSVATSAHLGPSMTASAGGSDSNASVLAVAFGKPSAIRAKYFALSLSLSAVCFFDMNHVENAFRETIENCNKGLSSARLSLLYHDDGHDLMCSHQETEGQDICGPSRNQYVEGMIPLAGRATITLTRRLATSVAVMKQNGSAVVWIGDSQGILHKYLLQGEAPRPLAALDVSHIGREISRNFALDSDGTYGYFLIGNEVVSFTAVAPNYGPVAGGTNVSLNGVNLDIGLERVVKIGRSLCRIRRVENKFLHCSTGSVSPRSLQKMQVRLFIDGTEVPFSTADSRRPTFTYMPNPVIEHISPSNATFSQNFSVEVVGSHLDSVAQPLIVTQGTFLNQKQKGYIRKECHVVEGGSKMLCPGTALTDSSVIAPGGLKAFNGSVPVRISFQMDGLHLPLAPNGGNGHFTLTYQPKPQFKKFPQSQRSIDPSQPVIEIQGNYFELFMGHEPVFVRVNGFDDACNVTNDFSKGNHSVLRIVAKRGDHHPLLSRVRLRGVVFCWMTCPVDESLGGVMSVFVPREPRVARSPDDLNAATT</sequence>
<name>A0A9J6DGT6_RHIMP</name>
<keyword evidence="3 7" id="KW-0732">Signal</keyword>
<dbReference type="InterPro" id="IPR031148">
    <property type="entry name" value="Plexin"/>
</dbReference>
<reference evidence="9" key="1">
    <citation type="journal article" date="2020" name="Cell">
        <title>Large-Scale Comparative Analyses of Tick Genomes Elucidate Their Genetic Diversity and Vector Capacities.</title>
        <authorList>
            <consortium name="Tick Genome and Microbiome Consortium (TIGMIC)"/>
            <person name="Jia N."/>
            <person name="Wang J."/>
            <person name="Shi W."/>
            <person name="Du L."/>
            <person name="Sun Y."/>
            <person name="Zhan W."/>
            <person name="Jiang J.F."/>
            <person name="Wang Q."/>
            <person name="Zhang B."/>
            <person name="Ji P."/>
            <person name="Bell-Sakyi L."/>
            <person name="Cui X.M."/>
            <person name="Yuan T.T."/>
            <person name="Jiang B.G."/>
            <person name="Yang W.F."/>
            <person name="Lam T.T."/>
            <person name="Chang Q.C."/>
            <person name="Ding S.J."/>
            <person name="Wang X.J."/>
            <person name="Zhu J.G."/>
            <person name="Ruan X.D."/>
            <person name="Zhao L."/>
            <person name="Wei J.T."/>
            <person name="Ye R.Z."/>
            <person name="Que T.C."/>
            <person name="Du C.H."/>
            <person name="Zhou Y.H."/>
            <person name="Cheng J.X."/>
            <person name="Dai P.F."/>
            <person name="Guo W.B."/>
            <person name="Han X.H."/>
            <person name="Huang E.J."/>
            <person name="Li L.F."/>
            <person name="Wei W."/>
            <person name="Gao Y.C."/>
            <person name="Liu J.Z."/>
            <person name="Shao H.Z."/>
            <person name="Wang X."/>
            <person name="Wang C.C."/>
            <person name="Yang T.C."/>
            <person name="Huo Q.B."/>
            <person name="Li W."/>
            <person name="Chen H.Y."/>
            <person name="Chen S.E."/>
            <person name="Zhou L.G."/>
            <person name="Ni X.B."/>
            <person name="Tian J.H."/>
            <person name="Sheng Y."/>
            <person name="Liu T."/>
            <person name="Pan Y.S."/>
            <person name="Xia L.Y."/>
            <person name="Li J."/>
            <person name="Zhao F."/>
            <person name="Cao W.C."/>
        </authorList>
    </citation>
    <scope>NUCLEOTIDE SEQUENCE</scope>
    <source>
        <strain evidence="9">Rmic-2018</strain>
    </source>
</reference>
<reference evidence="9" key="2">
    <citation type="submission" date="2021-09" db="EMBL/GenBank/DDBJ databases">
        <authorList>
            <person name="Jia N."/>
            <person name="Wang J."/>
            <person name="Shi W."/>
            <person name="Du L."/>
            <person name="Sun Y."/>
            <person name="Zhan W."/>
            <person name="Jiang J."/>
            <person name="Wang Q."/>
            <person name="Zhang B."/>
            <person name="Ji P."/>
            <person name="Sakyi L.B."/>
            <person name="Cui X."/>
            <person name="Yuan T."/>
            <person name="Jiang B."/>
            <person name="Yang W."/>
            <person name="Lam T.T.-Y."/>
            <person name="Chang Q."/>
            <person name="Ding S."/>
            <person name="Wang X."/>
            <person name="Zhu J."/>
            <person name="Ruan X."/>
            <person name="Zhao L."/>
            <person name="Wei J."/>
            <person name="Que T."/>
            <person name="Du C."/>
            <person name="Cheng J."/>
            <person name="Dai P."/>
            <person name="Han X."/>
            <person name="Huang E."/>
            <person name="Gao Y."/>
            <person name="Liu J."/>
            <person name="Shao H."/>
            <person name="Ye R."/>
            <person name="Li L."/>
            <person name="Wei W."/>
            <person name="Wang X."/>
            <person name="Wang C."/>
            <person name="Huo Q."/>
            <person name="Li W."/>
            <person name="Guo W."/>
            <person name="Chen H."/>
            <person name="Chen S."/>
            <person name="Zhou L."/>
            <person name="Zhou L."/>
            <person name="Ni X."/>
            <person name="Tian J."/>
            <person name="Zhou Y."/>
            <person name="Sheng Y."/>
            <person name="Liu T."/>
            <person name="Pan Y."/>
            <person name="Xia L."/>
            <person name="Li J."/>
            <person name="Zhao F."/>
            <person name="Cao W."/>
        </authorList>
    </citation>
    <scope>NUCLEOTIDE SEQUENCE</scope>
    <source>
        <strain evidence="9">Rmic-2018</strain>
        <tissue evidence="9">Larvae</tissue>
    </source>
</reference>
<keyword evidence="4" id="KW-0677">Repeat</keyword>
<evidence type="ECO:0000256" key="6">
    <source>
        <dbReference type="PROSITE-ProRule" id="PRU00352"/>
    </source>
</evidence>
<keyword evidence="2" id="KW-0812">Transmembrane</keyword>
<dbReference type="PANTHER" id="PTHR22625:SF44">
    <property type="entry name" value="PLEXIN-B"/>
    <property type="match status" value="1"/>
</dbReference>
<evidence type="ECO:0000313" key="10">
    <source>
        <dbReference type="Proteomes" id="UP000821866"/>
    </source>
</evidence>
<feature type="chain" id="PRO_5039927567" description="Sema domain-containing protein" evidence="7">
    <location>
        <begin position="26"/>
        <end position="818"/>
    </location>
</feature>
<keyword evidence="5" id="KW-1133">Transmembrane helix</keyword>
<dbReference type="GO" id="GO:0002116">
    <property type="term" value="C:semaphorin receptor complex"/>
    <property type="evidence" value="ECO:0007669"/>
    <property type="project" value="TreeGrafter"/>
</dbReference>
<dbReference type="SMART" id="SM00630">
    <property type="entry name" value="Sema"/>
    <property type="match status" value="1"/>
</dbReference>
<comment type="subcellular location">
    <subcellularLocation>
        <location evidence="1">Membrane</location>
        <topology evidence="1">Single-pass membrane protein</topology>
    </subcellularLocation>
</comment>
<dbReference type="GO" id="GO:0030334">
    <property type="term" value="P:regulation of cell migration"/>
    <property type="evidence" value="ECO:0007669"/>
    <property type="project" value="TreeGrafter"/>
</dbReference>
<proteinExistence type="predicted"/>
<dbReference type="PANTHER" id="PTHR22625">
    <property type="entry name" value="PLEXIN"/>
    <property type="match status" value="1"/>
</dbReference>
<evidence type="ECO:0000259" key="8">
    <source>
        <dbReference type="PROSITE" id="PS51004"/>
    </source>
</evidence>
<dbReference type="EMBL" id="JABSTU010000009">
    <property type="protein sequence ID" value="KAH8021341.1"/>
    <property type="molecule type" value="Genomic_DNA"/>
</dbReference>